<gene>
    <name evidence="3" type="ORF">L3X38_008911</name>
</gene>
<evidence type="ECO:0000256" key="1">
    <source>
        <dbReference type="SAM" id="MobiDB-lite"/>
    </source>
</evidence>
<dbReference type="GO" id="GO:0005634">
    <property type="term" value="C:nucleus"/>
    <property type="evidence" value="ECO:0007669"/>
    <property type="project" value="TreeGrafter"/>
</dbReference>
<name>A0AAD4ZXR2_PRUDU</name>
<dbReference type="InterPro" id="IPR039607">
    <property type="entry name" value="VQ_8/17/18/20/21/25"/>
</dbReference>
<feature type="region of interest" description="Disordered" evidence="1">
    <location>
        <begin position="193"/>
        <end position="231"/>
    </location>
</feature>
<organism evidence="3 4">
    <name type="scientific">Prunus dulcis</name>
    <name type="common">Almond</name>
    <name type="synonym">Amygdalus dulcis</name>
    <dbReference type="NCBI Taxonomy" id="3755"/>
    <lineage>
        <taxon>Eukaryota</taxon>
        <taxon>Viridiplantae</taxon>
        <taxon>Streptophyta</taxon>
        <taxon>Embryophyta</taxon>
        <taxon>Tracheophyta</taxon>
        <taxon>Spermatophyta</taxon>
        <taxon>Magnoliopsida</taxon>
        <taxon>eudicotyledons</taxon>
        <taxon>Gunneridae</taxon>
        <taxon>Pentapetalae</taxon>
        <taxon>rosids</taxon>
        <taxon>fabids</taxon>
        <taxon>Rosales</taxon>
        <taxon>Rosaceae</taxon>
        <taxon>Amygdaloideae</taxon>
        <taxon>Amygdaleae</taxon>
        <taxon>Prunus</taxon>
    </lineage>
</organism>
<proteinExistence type="predicted"/>
<sequence>MKSPDPKSVTRRLKNLKVHVGKDSRLQEISTRLDIRGPKDAHIQPQGPRPTAFKVNKASVKIKKRPPHAVVKRCRTVVIQANPSEFRSLVQRFTSTSYSPSSGDGGLSPAARLASINKTSLHSSSTSAHKKPLIPTISSHDEDFMGSICNNLEDLGRGEGGGGFLQIDEKRHFPGLLSPAPASLPPIPHGFFSHQHDGALVPSPTGAGEIQKLSSSPDCLPARPKFPPSPR</sequence>
<dbReference type="PANTHER" id="PTHR33143:SF63">
    <property type="entry name" value="F16F4.1 PROTEIN"/>
    <property type="match status" value="1"/>
</dbReference>
<dbReference type="InterPro" id="IPR008889">
    <property type="entry name" value="VQ"/>
</dbReference>
<keyword evidence="4" id="KW-1185">Reference proteome</keyword>
<dbReference type="PANTHER" id="PTHR33143">
    <property type="entry name" value="F16F4.1 PROTEIN-RELATED"/>
    <property type="match status" value="1"/>
</dbReference>
<comment type="caution">
    <text evidence="3">The sequence shown here is derived from an EMBL/GenBank/DDBJ whole genome shotgun (WGS) entry which is preliminary data.</text>
</comment>
<dbReference type="AlphaFoldDB" id="A0AAD4ZXR2"/>
<evidence type="ECO:0000313" key="3">
    <source>
        <dbReference type="EMBL" id="KAI5356016.1"/>
    </source>
</evidence>
<dbReference type="EMBL" id="JAJFAZ020000001">
    <property type="protein sequence ID" value="KAI5356016.1"/>
    <property type="molecule type" value="Genomic_DNA"/>
</dbReference>
<dbReference type="Pfam" id="PF05678">
    <property type="entry name" value="VQ"/>
    <property type="match status" value="1"/>
</dbReference>
<protein>
    <recommendedName>
        <fullName evidence="2">VQ domain-containing protein</fullName>
    </recommendedName>
</protein>
<evidence type="ECO:0000313" key="4">
    <source>
        <dbReference type="Proteomes" id="UP001054821"/>
    </source>
</evidence>
<reference evidence="3 4" key="1">
    <citation type="journal article" date="2022" name="G3 (Bethesda)">
        <title>Whole-genome sequence and methylome profiling of the almond [Prunus dulcis (Mill.) D.A. Webb] cultivar 'Nonpareil'.</title>
        <authorList>
            <person name="D'Amico-Willman K.M."/>
            <person name="Ouma W.Z."/>
            <person name="Meulia T."/>
            <person name="Sideli G.M."/>
            <person name="Gradziel T.M."/>
            <person name="Fresnedo-Ramirez J."/>
        </authorList>
    </citation>
    <scope>NUCLEOTIDE SEQUENCE [LARGE SCALE GENOMIC DNA]</scope>
    <source>
        <strain evidence="3">Clone GOH B32 T37-40</strain>
    </source>
</reference>
<dbReference type="Proteomes" id="UP001054821">
    <property type="component" value="Chromosome 1"/>
</dbReference>
<evidence type="ECO:0000259" key="2">
    <source>
        <dbReference type="Pfam" id="PF05678"/>
    </source>
</evidence>
<feature type="domain" description="VQ" evidence="2">
    <location>
        <begin position="76"/>
        <end position="94"/>
    </location>
</feature>
<accession>A0AAD4ZXR2</accession>